<dbReference type="GO" id="GO:0106430">
    <property type="term" value="F:dihydroorotate dehydrogenase (quinone) activity"/>
    <property type="evidence" value="ECO:0007669"/>
    <property type="project" value="UniProtKB-EC"/>
</dbReference>
<evidence type="ECO:0000256" key="5">
    <source>
        <dbReference type="ARBA" id="ARBA00005359"/>
    </source>
</evidence>
<gene>
    <name evidence="16" type="primary">pyrD</name>
    <name evidence="16" type="ORF">mvi_05500</name>
</gene>
<dbReference type="GO" id="GO:0044205">
    <property type="term" value="P:'de novo' UMP biosynthetic process"/>
    <property type="evidence" value="ECO:0007669"/>
    <property type="project" value="UniProtKB-UniPathway"/>
</dbReference>
<keyword evidence="9" id="KW-0288">FMN</keyword>
<dbReference type="AlphaFoldDB" id="A0A8H8WPT8"/>
<evidence type="ECO:0000256" key="6">
    <source>
        <dbReference type="ARBA" id="ARBA00012791"/>
    </source>
</evidence>
<dbReference type="NCBIfam" id="NF003645">
    <property type="entry name" value="PRK05286.1-2"/>
    <property type="match status" value="1"/>
</dbReference>
<evidence type="ECO:0000256" key="7">
    <source>
        <dbReference type="ARBA" id="ARBA00018366"/>
    </source>
</evidence>
<evidence type="ECO:0000256" key="12">
    <source>
        <dbReference type="ARBA" id="ARBA00023136"/>
    </source>
</evidence>
<dbReference type="RefSeq" id="WP_058617419.1">
    <property type="nucleotide sequence ID" value="NZ_AP024145.1"/>
</dbReference>
<comment type="function">
    <text evidence="2">Catalyzes the conversion of dihydroorotate to orotate with quinone as electron acceptor.</text>
</comment>
<keyword evidence="8" id="KW-0285">Flavoprotein</keyword>
<dbReference type="NCBIfam" id="TIGR01036">
    <property type="entry name" value="pyrD_sub2"/>
    <property type="match status" value="1"/>
</dbReference>
<evidence type="ECO:0000256" key="9">
    <source>
        <dbReference type="ARBA" id="ARBA00022643"/>
    </source>
</evidence>
<comment type="subcellular location">
    <subcellularLocation>
        <location evidence="3">Membrane</location>
    </subcellularLocation>
</comment>
<keyword evidence="12" id="KW-0472">Membrane</keyword>
<accession>A0A8H8WPT8</accession>
<comment type="similarity">
    <text evidence="5">Belongs to the dihydroorotate dehydrogenase family. Type 2 subfamily.</text>
</comment>
<sequence>MLQAVFPFVRPLLHALDPETAHTLTLGGLSRLPLRDPPADDPRLRVTVMSRTFPNPVGLAAGFDKGAQAPDALLGLGFGFVEVGGVVPRPQPGNPRPRVFRLPEDGAVINRFGLNSEGLAVVRARLEARRGRPGIVGVNIGANKEATDRLADYVACTKGLAGLVDFITVNVSSPNTPGLRDLQGEAFLDDLLARVVAARDEAGAGTAVLLKIAPDIGLDGLDAMTATARRRGIDALVVSNTTVARPASLRAAAKAETGGLSGRPLFSPATRLLAETYLRVGTALPLIGVGGVDSAEAAWTKIRAGASLVQLYSALVYAGPGLVRDIKAGLVERMEAEGVPSLAGIVGRDAADLATSA</sequence>
<dbReference type="UniPathway" id="UPA00070">
    <property type="reaction ID" value="UER00946"/>
</dbReference>
<dbReference type="NCBIfam" id="NF003652">
    <property type="entry name" value="PRK05286.2-5"/>
    <property type="match status" value="1"/>
</dbReference>
<dbReference type="GO" id="GO:0016020">
    <property type="term" value="C:membrane"/>
    <property type="evidence" value="ECO:0007669"/>
    <property type="project" value="UniProtKB-SubCell"/>
</dbReference>
<dbReference type="CDD" id="cd04738">
    <property type="entry name" value="DHOD_2_like"/>
    <property type="match status" value="1"/>
</dbReference>
<dbReference type="PANTHER" id="PTHR48109">
    <property type="entry name" value="DIHYDROOROTATE DEHYDROGENASE (QUINONE), MITOCHONDRIAL-RELATED"/>
    <property type="match status" value="1"/>
</dbReference>
<evidence type="ECO:0000256" key="2">
    <source>
        <dbReference type="ARBA" id="ARBA00003125"/>
    </source>
</evidence>
<dbReference type="InterPro" id="IPR005720">
    <property type="entry name" value="Dihydroorotate_DH_cat"/>
</dbReference>
<feature type="domain" description="Dihydroorotate dehydrogenase catalytic" evidence="15">
    <location>
        <begin position="44"/>
        <end position="334"/>
    </location>
</feature>
<dbReference type="InterPro" id="IPR050074">
    <property type="entry name" value="DHO_dehydrogenase"/>
</dbReference>
<evidence type="ECO:0000256" key="13">
    <source>
        <dbReference type="ARBA" id="ARBA00048639"/>
    </source>
</evidence>
<keyword evidence="10" id="KW-0665">Pyrimidine biosynthesis</keyword>
<evidence type="ECO:0000313" key="16">
    <source>
        <dbReference type="EMBL" id="BCM82089.1"/>
    </source>
</evidence>
<dbReference type="Pfam" id="PF01180">
    <property type="entry name" value="DHO_dh"/>
    <property type="match status" value="1"/>
</dbReference>
<dbReference type="SUPFAM" id="SSF51395">
    <property type="entry name" value="FMN-linked oxidoreductases"/>
    <property type="match status" value="1"/>
</dbReference>
<comment type="pathway">
    <text evidence="4">Pyrimidine metabolism; UMP biosynthesis via de novo pathway; orotate from (S)-dihydroorotate (quinone route): step 1/1.</text>
</comment>
<evidence type="ECO:0000313" key="17">
    <source>
        <dbReference type="Proteomes" id="UP000663508"/>
    </source>
</evidence>
<dbReference type="KEGG" id="mind:mvi_05500"/>
<dbReference type="PANTHER" id="PTHR48109:SF4">
    <property type="entry name" value="DIHYDROOROTATE DEHYDROGENASE (QUINONE), MITOCHONDRIAL"/>
    <property type="match status" value="1"/>
</dbReference>
<proteinExistence type="inferred from homology"/>
<dbReference type="EMBL" id="AP024145">
    <property type="protein sequence ID" value="BCM82089.1"/>
    <property type="molecule type" value="Genomic_DNA"/>
</dbReference>
<dbReference type="Proteomes" id="UP000663508">
    <property type="component" value="Chromosome"/>
</dbReference>
<comment type="catalytic activity">
    <reaction evidence="13">
        <text>(S)-dihydroorotate + a quinone = orotate + a quinol</text>
        <dbReference type="Rhea" id="RHEA:30187"/>
        <dbReference type="ChEBI" id="CHEBI:24646"/>
        <dbReference type="ChEBI" id="CHEBI:30839"/>
        <dbReference type="ChEBI" id="CHEBI:30864"/>
        <dbReference type="ChEBI" id="CHEBI:132124"/>
        <dbReference type="EC" id="1.3.5.2"/>
    </reaction>
</comment>
<evidence type="ECO:0000256" key="4">
    <source>
        <dbReference type="ARBA" id="ARBA00005161"/>
    </source>
</evidence>
<name>A0A8H8WPT8_9HYPH</name>
<evidence type="ECO:0000256" key="3">
    <source>
        <dbReference type="ARBA" id="ARBA00004370"/>
    </source>
</evidence>
<evidence type="ECO:0000256" key="1">
    <source>
        <dbReference type="ARBA" id="ARBA00001917"/>
    </source>
</evidence>
<evidence type="ECO:0000259" key="15">
    <source>
        <dbReference type="Pfam" id="PF01180"/>
    </source>
</evidence>
<dbReference type="GO" id="GO:0005737">
    <property type="term" value="C:cytoplasm"/>
    <property type="evidence" value="ECO:0007669"/>
    <property type="project" value="InterPro"/>
</dbReference>
<dbReference type="InterPro" id="IPR001295">
    <property type="entry name" value="Dihydroorotate_DH_CS"/>
</dbReference>
<dbReference type="Gene3D" id="3.20.20.70">
    <property type="entry name" value="Aldolase class I"/>
    <property type="match status" value="1"/>
</dbReference>
<reference evidence="16" key="1">
    <citation type="submission" date="2020-11" db="EMBL/GenBank/DDBJ databases">
        <title>Complete genome sequence of a novel pathogenic Methylobacterium strain isolated from rice in Vietnam.</title>
        <authorList>
            <person name="Lai K."/>
            <person name="Okazaki S."/>
            <person name="Higashi K."/>
            <person name="Mori H."/>
            <person name="Toyoda A."/>
            <person name="Kurokawa K."/>
        </authorList>
    </citation>
    <scope>NUCLEOTIDE SEQUENCE</scope>
    <source>
        <strain evidence="16">VL1</strain>
    </source>
</reference>
<comment type="cofactor">
    <cofactor evidence="1">
        <name>FMN</name>
        <dbReference type="ChEBI" id="CHEBI:58210"/>
    </cofactor>
</comment>
<keyword evidence="11" id="KW-0560">Oxidoreductase</keyword>
<evidence type="ECO:0000256" key="11">
    <source>
        <dbReference type="ARBA" id="ARBA00023002"/>
    </source>
</evidence>
<dbReference type="InterPro" id="IPR013785">
    <property type="entry name" value="Aldolase_TIM"/>
</dbReference>
<dbReference type="OrthoDB" id="9802377at2"/>
<evidence type="ECO:0000256" key="8">
    <source>
        <dbReference type="ARBA" id="ARBA00022630"/>
    </source>
</evidence>
<dbReference type="EC" id="1.3.5.2" evidence="6 14"/>
<organism evidence="16 17">
    <name type="scientific">Methylobacterium indicum</name>
    <dbReference type="NCBI Taxonomy" id="1775910"/>
    <lineage>
        <taxon>Bacteria</taxon>
        <taxon>Pseudomonadati</taxon>
        <taxon>Pseudomonadota</taxon>
        <taxon>Alphaproteobacteria</taxon>
        <taxon>Hyphomicrobiales</taxon>
        <taxon>Methylobacteriaceae</taxon>
        <taxon>Methylobacterium</taxon>
    </lineage>
</organism>
<evidence type="ECO:0000256" key="10">
    <source>
        <dbReference type="ARBA" id="ARBA00022975"/>
    </source>
</evidence>
<dbReference type="PROSITE" id="PS00912">
    <property type="entry name" value="DHODEHASE_2"/>
    <property type="match status" value="1"/>
</dbReference>
<dbReference type="GO" id="GO:0006207">
    <property type="term" value="P:'de novo' pyrimidine nucleobase biosynthetic process"/>
    <property type="evidence" value="ECO:0007669"/>
    <property type="project" value="UniProtKB-UniRule"/>
</dbReference>
<dbReference type="InterPro" id="IPR005719">
    <property type="entry name" value="Dihydroorotate_DH_2"/>
</dbReference>
<protein>
    <recommendedName>
        <fullName evidence="7 14">Dihydroorotate dehydrogenase (quinone)</fullName>
        <ecNumber evidence="6 14">1.3.5.2</ecNumber>
    </recommendedName>
</protein>
<evidence type="ECO:0000256" key="14">
    <source>
        <dbReference type="NCBIfam" id="TIGR01036"/>
    </source>
</evidence>